<dbReference type="Proteomes" id="UP000015101">
    <property type="component" value="Unassembled WGS sequence"/>
</dbReference>
<dbReference type="PANTHER" id="PTHR18842">
    <property type="entry name" value="INTERLEUKIN-1 RECEPTOR-ASSOCIATED KINASE 1-BINDING PROTEIN 1"/>
    <property type="match status" value="1"/>
</dbReference>
<dbReference type="InParanoid" id="T1FF44"/>
<name>T1FF44_HELRO</name>
<dbReference type="AlphaFoldDB" id="T1FF44"/>
<dbReference type="RefSeq" id="XP_009026804.1">
    <property type="nucleotide sequence ID" value="XM_009028556.1"/>
</dbReference>
<sequence>MTLNYFVTAHSKLADGHNQTQINHNSRNVIKVLASGEVSLIPDMIHAWIVLTARKDTPGLCRSSIEKRANYLRKCFKSLKIELTWRVLLPNFEVWQRARDVISEKIDHVTISKPDFGYLPKTIEKARDFLALEPGFCSSKARRSAYLKAVELGKDKAKIAAEVVNMMVKHAISIEELECDERMILEAGNPDDYSDDDDGCGGDVCGHGDNGGSVLRRLTGGKNSGLKLMNLNLASKLCLSFELMDRC</sequence>
<keyword evidence="3" id="KW-1185">Reference proteome</keyword>
<evidence type="ECO:0000313" key="3">
    <source>
        <dbReference type="Proteomes" id="UP000015101"/>
    </source>
</evidence>
<reference evidence="2" key="3">
    <citation type="submission" date="2015-06" db="UniProtKB">
        <authorList>
            <consortium name="EnsemblMetazoa"/>
        </authorList>
    </citation>
    <scope>IDENTIFICATION</scope>
</reference>
<evidence type="ECO:0000313" key="1">
    <source>
        <dbReference type="EMBL" id="ESN95156.1"/>
    </source>
</evidence>
<dbReference type="GeneID" id="20207443"/>
<dbReference type="GO" id="GO:0043123">
    <property type="term" value="P:positive regulation of canonical NF-kappaB signal transduction"/>
    <property type="evidence" value="ECO:0007669"/>
    <property type="project" value="InterPro"/>
</dbReference>
<dbReference type="GO" id="GO:0006955">
    <property type="term" value="P:immune response"/>
    <property type="evidence" value="ECO:0007669"/>
    <property type="project" value="InterPro"/>
</dbReference>
<evidence type="ECO:0000313" key="2">
    <source>
        <dbReference type="EnsemblMetazoa" id="HelroP179754"/>
    </source>
</evidence>
<dbReference type="EMBL" id="AMQM01006957">
    <property type="status" value="NOT_ANNOTATED_CDS"/>
    <property type="molecule type" value="Genomic_DNA"/>
</dbReference>
<dbReference type="PANTHER" id="PTHR18842:SF2">
    <property type="entry name" value="INTERLEUKIN-1 RECEPTOR-ASSOCIATED KINASE 1-BINDING PROTEIN 1"/>
    <property type="match status" value="1"/>
</dbReference>
<dbReference type="InterPro" id="IPR030312">
    <property type="entry name" value="IRAK1BP1"/>
</dbReference>
<dbReference type="KEGG" id="hro:HELRODRAFT_179754"/>
<proteinExistence type="predicted"/>
<dbReference type="HOGENOM" id="CLU_1125605_0_0_1"/>
<organism evidence="2 3">
    <name type="scientific">Helobdella robusta</name>
    <name type="common">Californian leech</name>
    <dbReference type="NCBI Taxonomy" id="6412"/>
    <lineage>
        <taxon>Eukaryota</taxon>
        <taxon>Metazoa</taxon>
        <taxon>Spiralia</taxon>
        <taxon>Lophotrochozoa</taxon>
        <taxon>Annelida</taxon>
        <taxon>Clitellata</taxon>
        <taxon>Hirudinea</taxon>
        <taxon>Rhynchobdellida</taxon>
        <taxon>Glossiphoniidae</taxon>
        <taxon>Helobdella</taxon>
    </lineage>
</organism>
<dbReference type="EnsemblMetazoa" id="HelroT179754">
    <property type="protein sequence ID" value="HelroP179754"/>
    <property type="gene ID" value="HelroG179754"/>
</dbReference>
<reference evidence="1 3" key="2">
    <citation type="journal article" date="2013" name="Nature">
        <title>Insights into bilaterian evolution from three spiralian genomes.</title>
        <authorList>
            <person name="Simakov O."/>
            <person name="Marletaz F."/>
            <person name="Cho S.J."/>
            <person name="Edsinger-Gonzales E."/>
            <person name="Havlak P."/>
            <person name="Hellsten U."/>
            <person name="Kuo D.H."/>
            <person name="Larsson T."/>
            <person name="Lv J."/>
            <person name="Arendt D."/>
            <person name="Savage R."/>
            <person name="Osoegawa K."/>
            <person name="de Jong P."/>
            <person name="Grimwood J."/>
            <person name="Chapman J.A."/>
            <person name="Shapiro H."/>
            <person name="Aerts A."/>
            <person name="Otillar R.P."/>
            <person name="Terry A.Y."/>
            <person name="Boore J.L."/>
            <person name="Grigoriev I.V."/>
            <person name="Lindberg D.R."/>
            <person name="Seaver E.C."/>
            <person name="Weisblat D.A."/>
            <person name="Putnam N.H."/>
            <person name="Rokhsar D.S."/>
        </authorList>
    </citation>
    <scope>NUCLEOTIDE SEQUENCE</scope>
</reference>
<gene>
    <name evidence="2" type="primary">20207443</name>
    <name evidence="1" type="ORF">HELRODRAFT_179754</name>
</gene>
<dbReference type="CTD" id="20207443"/>
<reference evidence="3" key="1">
    <citation type="submission" date="2012-12" db="EMBL/GenBank/DDBJ databases">
        <authorList>
            <person name="Hellsten U."/>
            <person name="Grimwood J."/>
            <person name="Chapman J.A."/>
            <person name="Shapiro H."/>
            <person name="Aerts A."/>
            <person name="Otillar R.P."/>
            <person name="Terry A.Y."/>
            <person name="Boore J.L."/>
            <person name="Simakov O."/>
            <person name="Marletaz F."/>
            <person name="Cho S.-J."/>
            <person name="Edsinger-Gonzales E."/>
            <person name="Havlak P."/>
            <person name="Kuo D.-H."/>
            <person name="Larsson T."/>
            <person name="Lv J."/>
            <person name="Arendt D."/>
            <person name="Savage R."/>
            <person name="Osoegawa K."/>
            <person name="de Jong P."/>
            <person name="Lindberg D.R."/>
            <person name="Seaver E.C."/>
            <person name="Weisblat D.A."/>
            <person name="Putnam N.H."/>
            <person name="Grigoriev I.V."/>
            <person name="Rokhsar D.S."/>
        </authorList>
    </citation>
    <scope>NUCLEOTIDE SEQUENCE</scope>
</reference>
<protein>
    <submittedName>
        <fullName evidence="1 2">Uncharacterized protein</fullName>
    </submittedName>
</protein>
<accession>T1FF44</accession>
<dbReference type="EMBL" id="KB097542">
    <property type="protein sequence ID" value="ESN95156.1"/>
    <property type="molecule type" value="Genomic_DNA"/>
</dbReference>